<feature type="chain" id="PRO_5042842786" evidence="4">
    <location>
        <begin position="21"/>
        <end position="360"/>
    </location>
</feature>
<dbReference type="GO" id="GO:0055085">
    <property type="term" value="P:transmembrane transport"/>
    <property type="evidence" value="ECO:0007669"/>
    <property type="project" value="InterPro"/>
</dbReference>
<name>A0AAP3XST9_9PROT</name>
<keyword evidence="6" id="KW-1185">Reference proteome</keyword>
<dbReference type="InterPro" id="IPR018389">
    <property type="entry name" value="DctP_fam"/>
</dbReference>
<organism evidence="5 6">
    <name type="scientific">Marinimicrococcus flavescens</name>
    <dbReference type="NCBI Taxonomy" id="3031815"/>
    <lineage>
        <taxon>Bacteria</taxon>
        <taxon>Pseudomonadati</taxon>
        <taxon>Pseudomonadota</taxon>
        <taxon>Alphaproteobacteria</taxon>
        <taxon>Geminicoccales</taxon>
        <taxon>Geminicoccaceae</taxon>
        <taxon>Marinimicrococcus</taxon>
    </lineage>
</organism>
<feature type="binding site" evidence="2">
    <location>
        <position position="174"/>
    </location>
    <ligand>
        <name>substrate</name>
    </ligand>
</feature>
<dbReference type="InterPro" id="IPR038404">
    <property type="entry name" value="TRAP_DctP_sf"/>
</dbReference>
<evidence type="ECO:0000256" key="1">
    <source>
        <dbReference type="ARBA" id="ARBA00022729"/>
    </source>
</evidence>
<dbReference type="GO" id="GO:0031317">
    <property type="term" value="C:tripartite ATP-independent periplasmic transporter complex"/>
    <property type="evidence" value="ECO:0007669"/>
    <property type="project" value="InterPro"/>
</dbReference>
<reference evidence="5 6" key="1">
    <citation type="submission" date="2023-03" db="EMBL/GenBank/DDBJ databases">
        <title>YIM 152171 draft genome.</title>
        <authorList>
            <person name="Yang Z."/>
        </authorList>
    </citation>
    <scope>NUCLEOTIDE SEQUENCE [LARGE SCALE GENOMIC DNA]</scope>
    <source>
        <strain evidence="5 6">YIM 152171</strain>
    </source>
</reference>
<dbReference type="RefSeq" id="WP_327789808.1">
    <property type="nucleotide sequence ID" value="NZ_JARGEQ010000126.1"/>
</dbReference>
<evidence type="ECO:0000256" key="4">
    <source>
        <dbReference type="SAM" id="SignalP"/>
    </source>
</evidence>
<feature type="binding site" evidence="3">
    <location>
        <position position="237"/>
    </location>
    <ligand>
        <name>substrate</name>
    </ligand>
</feature>
<protein>
    <submittedName>
        <fullName evidence="5">TRAP transporter substrate-binding protein</fullName>
    </submittedName>
</protein>
<dbReference type="InterPro" id="IPR006311">
    <property type="entry name" value="TAT_signal"/>
</dbReference>
<dbReference type="Gene3D" id="3.40.190.10">
    <property type="entry name" value="Periplasmic binding protein-like II"/>
    <property type="match status" value="1"/>
</dbReference>
<feature type="binding site" evidence="3">
    <location>
        <position position="211"/>
    </location>
    <ligand>
        <name>substrate</name>
    </ligand>
</feature>
<dbReference type="Pfam" id="PF03480">
    <property type="entry name" value="DctP"/>
    <property type="match status" value="1"/>
</dbReference>
<accession>A0AAP3XST9</accession>
<feature type="binding site" evidence="3">
    <location>
        <position position="212"/>
    </location>
    <ligand>
        <name>Na(+)</name>
        <dbReference type="ChEBI" id="CHEBI:29101"/>
    </ligand>
</feature>
<dbReference type="PIRSF" id="PIRSF039026">
    <property type="entry name" value="SiaP"/>
    <property type="match status" value="1"/>
</dbReference>
<evidence type="ECO:0000256" key="3">
    <source>
        <dbReference type="PIRSR" id="PIRSR039026-2"/>
    </source>
</evidence>
<evidence type="ECO:0000313" key="6">
    <source>
        <dbReference type="Proteomes" id="UP001301140"/>
    </source>
</evidence>
<gene>
    <name evidence="5" type="ORF">PZ740_13460</name>
</gene>
<proteinExistence type="predicted"/>
<dbReference type="Gene3D" id="3.40.190.170">
    <property type="entry name" value="Bacterial extracellular solute-binding protein, family 7"/>
    <property type="match status" value="1"/>
</dbReference>
<dbReference type="CDD" id="cd13604">
    <property type="entry name" value="PBP2_TRAP_ketoacid_lactate_like"/>
    <property type="match status" value="1"/>
</dbReference>
<dbReference type="EMBL" id="JARGEQ010000126">
    <property type="protein sequence ID" value="MDF1587389.1"/>
    <property type="molecule type" value="Genomic_DNA"/>
</dbReference>
<comment type="caution">
    <text evidence="5">The sequence shown here is derived from an EMBL/GenBank/DDBJ whole genome shotgun (WGS) entry which is preliminary data.</text>
</comment>
<dbReference type="PANTHER" id="PTHR33376:SF5">
    <property type="entry name" value="EXTRACYTOPLASMIC SOLUTE RECEPTOR PROTEIN"/>
    <property type="match status" value="1"/>
</dbReference>
<keyword evidence="3" id="KW-0479">Metal-binding</keyword>
<dbReference type="InterPro" id="IPR026289">
    <property type="entry name" value="SBP_TakP-like"/>
</dbReference>
<evidence type="ECO:0000313" key="5">
    <source>
        <dbReference type="EMBL" id="MDF1587389.1"/>
    </source>
</evidence>
<keyword evidence="1 4" id="KW-0732">Signal</keyword>
<dbReference type="Proteomes" id="UP001301140">
    <property type="component" value="Unassembled WGS sequence"/>
</dbReference>
<dbReference type="GO" id="GO:0046872">
    <property type="term" value="F:metal ion binding"/>
    <property type="evidence" value="ECO:0007669"/>
    <property type="project" value="UniProtKB-KW"/>
</dbReference>
<dbReference type="PROSITE" id="PS51318">
    <property type="entry name" value="TAT"/>
    <property type="match status" value="1"/>
</dbReference>
<dbReference type="SUPFAM" id="SSF53850">
    <property type="entry name" value="Periplasmic binding protein-like II"/>
    <property type="match status" value="1"/>
</dbReference>
<feature type="signal peptide" evidence="4">
    <location>
        <begin position="1"/>
        <end position="20"/>
    </location>
</feature>
<feature type="binding site" evidence="2">
    <location>
        <position position="153"/>
    </location>
    <ligand>
        <name>substrate</name>
    </ligand>
</feature>
<sequence length="360" mass="39430">MQRRNFITTAAAGAATAGMAAPAAAQAKFRWNMVMPWPRSTPGVGVNAERFAQRVTAMSGGRIEIKLYGAGELVPPFGVFDAVHTGTAQIAHGTPYYWASKSPALHWFTGVPFGLTATELPAWLYYGDGNKLWQEAYAPFNVTAFYAGSSGVQAGGWFRKEINSVEDLQGLKIRIAGLGADVMRRLGATTVTTPPGEILQNLLSGAIDAAEWIGPWNDRAFGLQTVAKYYYVPAFHEPGPGLEILVNKDEWNKLPADLQEIIKTAASATANETLADFLYHNIESFGPLLSDGIELRAFPEDVVRAMAKESFEVFEEMAAQDPLTRKVHDSFMAFLKKAVVYNERFDTRLQAMRKLALTQG</sequence>
<dbReference type="AlphaFoldDB" id="A0AAP3XST9"/>
<dbReference type="PANTHER" id="PTHR33376">
    <property type="match status" value="1"/>
</dbReference>
<evidence type="ECO:0000256" key="2">
    <source>
        <dbReference type="PIRSR" id="PIRSR039026-1"/>
    </source>
</evidence>